<sequence length="602" mass="65874">MMMMKNQNNQVTSLTTTRLSPLAKPFTLQRSSFQPTSSSLFEQHPSPELPKEGDFDGPHFDVVEHFSFPSYSPRVTTTGSAHVDSHESLLGKGNDDDSSVAHTSMFHKGKHTVHGLNPSLIESDGVFKTCTSSVVGEGEDVLSNSKCTMHTAVECSSIPISNCKVAPLKLSTTDMSSAKKTPQDQSTKNLGESDSDVDSPCWKGTMAFCQTPVEIPGSILVQNVEKTIEKHNSLNPLAPQFFPGIGYVKDDSGSSNSCAPVTTDLLSGEDMLMKTVLAESSVELNKGIELQHSSSTYGREKAFNMLNDPKSSSVDPVLNLPCRLIQLSKEDFLKSKGKVESVVDVDQFVKGTKYSRINGSMSEIFPAKGHSPNPTLSTSSSQVSVVTDLLKTFEGFSKSLIESSKPDVRILVSTMHVLSELLVQTGTDGVDSCNEHGYDEIMIQQIISNLGDFSTKKCDQKIPALDSNPADGAFCHDRSLELTKGLEMTSIETLNVPHQLCPQNDYSGKNKVFKMFGHSGQSFLASSSDNDHCKGNEIAQVIRRSLGKTSDIDRQMNPEAFLFRNLWLDSEADRCYRKYKTYHCLMEAGVDVNCTNVADLLR</sequence>
<dbReference type="AlphaFoldDB" id="A0AAN9JPC6"/>
<evidence type="ECO:0000256" key="1">
    <source>
        <dbReference type="SAM" id="MobiDB-lite"/>
    </source>
</evidence>
<gene>
    <name evidence="2" type="ORF">RJT34_13867</name>
</gene>
<feature type="region of interest" description="Disordered" evidence="1">
    <location>
        <begin position="173"/>
        <end position="196"/>
    </location>
</feature>
<dbReference type="Proteomes" id="UP001359559">
    <property type="component" value="Unassembled WGS sequence"/>
</dbReference>
<protein>
    <submittedName>
        <fullName evidence="2">Uncharacterized protein</fullName>
    </submittedName>
</protein>
<dbReference type="EMBL" id="JAYKXN010000003">
    <property type="protein sequence ID" value="KAK7302970.1"/>
    <property type="molecule type" value="Genomic_DNA"/>
</dbReference>
<dbReference type="PANTHER" id="PTHR34361">
    <property type="entry name" value="OS08G0157800 PROTEIN"/>
    <property type="match status" value="1"/>
</dbReference>
<organism evidence="2 3">
    <name type="scientific">Clitoria ternatea</name>
    <name type="common">Butterfly pea</name>
    <dbReference type="NCBI Taxonomy" id="43366"/>
    <lineage>
        <taxon>Eukaryota</taxon>
        <taxon>Viridiplantae</taxon>
        <taxon>Streptophyta</taxon>
        <taxon>Embryophyta</taxon>
        <taxon>Tracheophyta</taxon>
        <taxon>Spermatophyta</taxon>
        <taxon>Magnoliopsida</taxon>
        <taxon>eudicotyledons</taxon>
        <taxon>Gunneridae</taxon>
        <taxon>Pentapetalae</taxon>
        <taxon>rosids</taxon>
        <taxon>fabids</taxon>
        <taxon>Fabales</taxon>
        <taxon>Fabaceae</taxon>
        <taxon>Papilionoideae</taxon>
        <taxon>50 kb inversion clade</taxon>
        <taxon>NPAAA clade</taxon>
        <taxon>indigoferoid/millettioid clade</taxon>
        <taxon>Phaseoleae</taxon>
        <taxon>Clitoria</taxon>
    </lineage>
</organism>
<proteinExistence type="predicted"/>
<name>A0AAN9JPC6_CLITE</name>
<dbReference type="PANTHER" id="PTHR34361:SF6">
    <property type="entry name" value="POX DOMAIN-CONTAINING PROTEIN"/>
    <property type="match status" value="1"/>
</dbReference>
<accession>A0AAN9JPC6</accession>
<evidence type="ECO:0000313" key="3">
    <source>
        <dbReference type="Proteomes" id="UP001359559"/>
    </source>
</evidence>
<comment type="caution">
    <text evidence="2">The sequence shown here is derived from an EMBL/GenBank/DDBJ whole genome shotgun (WGS) entry which is preliminary data.</text>
</comment>
<feature type="compositionally biased region" description="Polar residues" evidence="1">
    <location>
        <begin position="173"/>
        <end position="192"/>
    </location>
</feature>
<reference evidence="2 3" key="1">
    <citation type="submission" date="2024-01" db="EMBL/GenBank/DDBJ databases">
        <title>The genomes of 5 underutilized Papilionoideae crops provide insights into root nodulation and disease resistance.</title>
        <authorList>
            <person name="Yuan L."/>
        </authorList>
    </citation>
    <scope>NUCLEOTIDE SEQUENCE [LARGE SCALE GENOMIC DNA]</scope>
    <source>
        <strain evidence="2">LY-2023</strain>
        <tissue evidence="2">Leaf</tissue>
    </source>
</reference>
<keyword evidence="3" id="KW-1185">Reference proteome</keyword>
<evidence type="ECO:0000313" key="2">
    <source>
        <dbReference type="EMBL" id="KAK7302970.1"/>
    </source>
</evidence>